<dbReference type="InterPro" id="IPR029058">
    <property type="entry name" value="AB_hydrolase_fold"/>
</dbReference>
<sequence length="262" mass="29648">IFPLDSGPEIAVVILGWLGGRRKHLRRYIELYNAKGIHAISFVASVTDVLSFDLGKKLERRIQTLADEISLWLSTENGRERFIIFHTFSNTGWLVYGYLLHYLKDKKQQLLDRIKGCVVDSGGDPNINPKVWAAGFTAALLKKSSLSAYPTAEAEAVSTIESLMLASFEKLFAHLLNIPSINQRLSKVVSVLSDHQPPCPQLYLYSTEDRVIPFEAVESFMEVQRARGKRVSSFNFGTSPHVDHFRSFPDAYALRVRDFLEE</sequence>
<organism evidence="1 2">
    <name type="scientific">Genlisea aurea</name>
    <dbReference type="NCBI Taxonomy" id="192259"/>
    <lineage>
        <taxon>Eukaryota</taxon>
        <taxon>Viridiplantae</taxon>
        <taxon>Streptophyta</taxon>
        <taxon>Embryophyta</taxon>
        <taxon>Tracheophyta</taxon>
        <taxon>Spermatophyta</taxon>
        <taxon>Magnoliopsida</taxon>
        <taxon>eudicotyledons</taxon>
        <taxon>Gunneridae</taxon>
        <taxon>Pentapetalae</taxon>
        <taxon>asterids</taxon>
        <taxon>lamiids</taxon>
        <taxon>Lamiales</taxon>
        <taxon>Lentibulariaceae</taxon>
        <taxon>Genlisea</taxon>
    </lineage>
</organism>
<proteinExistence type="predicted"/>
<dbReference type="Proteomes" id="UP000015453">
    <property type="component" value="Unassembled WGS sequence"/>
</dbReference>
<reference evidence="1 2" key="1">
    <citation type="journal article" date="2013" name="BMC Genomics">
        <title>The miniature genome of a carnivorous plant Genlisea aurea contains a low number of genes and short non-coding sequences.</title>
        <authorList>
            <person name="Leushkin E.V."/>
            <person name="Sutormin R.A."/>
            <person name="Nabieva E.R."/>
            <person name="Penin A.A."/>
            <person name="Kondrashov A.S."/>
            <person name="Logacheva M.D."/>
        </authorList>
    </citation>
    <scope>NUCLEOTIDE SEQUENCE [LARGE SCALE GENOMIC DNA]</scope>
</reference>
<gene>
    <name evidence="1" type="ORF">M569_13144</name>
</gene>
<evidence type="ECO:0000313" key="2">
    <source>
        <dbReference type="Proteomes" id="UP000015453"/>
    </source>
</evidence>
<dbReference type="Gene3D" id="3.40.50.1820">
    <property type="entry name" value="alpha/beta hydrolase"/>
    <property type="match status" value="1"/>
</dbReference>
<feature type="non-terminal residue" evidence="1">
    <location>
        <position position="262"/>
    </location>
</feature>
<dbReference type="OrthoDB" id="77878at2759"/>
<dbReference type="PANTHER" id="PTHR12265">
    <property type="entry name" value="TRANSMEMBRANE PROTEIN 53"/>
    <property type="match status" value="1"/>
</dbReference>
<keyword evidence="2" id="KW-1185">Reference proteome</keyword>
<comment type="caution">
    <text evidence="1">The sequence shown here is derived from an EMBL/GenBank/DDBJ whole genome shotgun (WGS) entry which is preliminary data.</text>
</comment>
<protein>
    <recommendedName>
        <fullName evidence="3">Transmembrane protein 53</fullName>
    </recommendedName>
</protein>
<dbReference type="InterPro" id="IPR008547">
    <property type="entry name" value="DUF829_TMEM53"/>
</dbReference>
<dbReference type="EMBL" id="AUSU01006685">
    <property type="protein sequence ID" value="EPS61650.1"/>
    <property type="molecule type" value="Genomic_DNA"/>
</dbReference>
<evidence type="ECO:0000313" key="1">
    <source>
        <dbReference type="EMBL" id="EPS61650.1"/>
    </source>
</evidence>
<accession>S8C439</accession>
<dbReference type="Pfam" id="PF05705">
    <property type="entry name" value="DUF829"/>
    <property type="match status" value="1"/>
</dbReference>
<feature type="non-terminal residue" evidence="1">
    <location>
        <position position="1"/>
    </location>
</feature>
<evidence type="ECO:0008006" key="3">
    <source>
        <dbReference type="Google" id="ProtNLM"/>
    </source>
</evidence>
<dbReference type="PANTHER" id="PTHR12265:SF11">
    <property type="entry name" value="ALPHA_BETA-HYDROLASES SUPERFAMILY PROTEIN"/>
    <property type="match status" value="1"/>
</dbReference>
<dbReference type="SUPFAM" id="SSF53474">
    <property type="entry name" value="alpha/beta-Hydrolases"/>
    <property type="match status" value="1"/>
</dbReference>
<name>S8C439_9LAMI</name>
<dbReference type="AlphaFoldDB" id="S8C439"/>